<dbReference type="AlphaFoldDB" id="A0A9P4NK16"/>
<protein>
    <submittedName>
        <fullName evidence="2">Uncharacterized protein</fullName>
    </submittedName>
</protein>
<gene>
    <name evidence="2" type="ORF">EJ08DRAFT_413933</name>
</gene>
<feature type="chain" id="PRO_5040299301" evidence="1">
    <location>
        <begin position="24"/>
        <end position="224"/>
    </location>
</feature>
<feature type="signal peptide" evidence="1">
    <location>
        <begin position="1"/>
        <end position="23"/>
    </location>
</feature>
<dbReference type="Proteomes" id="UP000800235">
    <property type="component" value="Unassembled WGS sequence"/>
</dbReference>
<evidence type="ECO:0000256" key="1">
    <source>
        <dbReference type="SAM" id="SignalP"/>
    </source>
</evidence>
<dbReference type="OrthoDB" id="4436466at2759"/>
<name>A0A9P4NK16_9PEZI</name>
<reference evidence="2" key="1">
    <citation type="journal article" date="2020" name="Stud. Mycol.">
        <title>101 Dothideomycetes genomes: a test case for predicting lifestyles and emergence of pathogens.</title>
        <authorList>
            <person name="Haridas S."/>
            <person name="Albert R."/>
            <person name="Binder M."/>
            <person name="Bloem J."/>
            <person name="Labutti K."/>
            <person name="Salamov A."/>
            <person name="Andreopoulos B."/>
            <person name="Baker S."/>
            <person name="Barry K."/>
            <person name="Bills G."/>
            <person name="Bluhm B."/>
            <person name="Cannon C."/>
            <person name="Castanera R."/>
            <person name="Culley D."/>
            <person name="Daum C."/>
            <person name="Ezra D."/>
            <person name="Gonzalez J."/>
            <person name="Henrissat B."/>
            <person name="Kuo A."/>
            <person name="Liang C."/>
            <person name="Lipzen A."/>
            <person name="Lutzoni F."/>
            <person name="Magnuson J."/>
            <person name="Mondo S."/>
            <person name="Nolan M."/>
            <person name="Ohm R."/>
            <person name="Pangilinan J."/>
            <person name="Park H.-J."/>
            <person name="Ramirez L."/>
            <person name="Alfaro M."/>
            <person name="Sun H."/>
            <person name="Tritt A."/>
            <person name="Yoshinaga Y."/>
            <person name="Zwiers L.-H."/>
            <person name="Turgeon B."/>
            <person name="Goodwin S."/>
            <person name="Spatafora J."/>
            <person name="Crous P."/>
            <person name="Grigoriev I."/>
        </authorList>
    </citation>
    <scope>NUCLEOTIDE SEQUENCE</scope>
    <source>
        <strain evidence="2">CBS 130266</strain>
    </source>
</reference>
<organism evidence="2 3">
    <name type="scientific">Tothia fuscella</name>
    <dbReference type="NCBI Taxonomy" id="1048955"/>
    <lineage>
        <taxon>Eukaryota</taxon>
        <taxon>Fungi</taxon>
        <taxon>Dikarya</taxon>
        <taxon>Ascomycota</taxon>
        <taxon>Pezizomycotina</taxon>
        <taxon>Dothideomycetes</taxon>
        <taxon>Pleosporomycetidae</taxon>
        <taxon>Venturiales</taxon>
        <taxon>Cylindrosympodiaceae</taxon>
        <taxon>Tothia</taxon>
    </lineage>
</organism>
<evidence type="ECO:0000313" key="2">
    <source>
        <dbReference type="EMBL" id="KAF2424504.1"/>
    </source>
</evidence>
<keyword evidence="1" id="KW-0732">Signal</keyword>
<dbReference type="EMBL" id="MU007074">
    <property type="protein sequence ID" value="KAF2424504.1"/>
    <property type="molecule type" value="Genomic_DNA"/>
</dbReference>
<proteinExistence type="predicted"/>
<comment type="caution">
    <text evidence="2">The sequence shown here is derived from an EMBL/GenBank/DDBJ whole genome shotgun (WGS) entry which is preliminary data.</text>
</comment>
<accession>A0A9P4NK16</accession>
<evidence type="ECO:0000313" key="3">
    <source>
        <dbReference type="Proteomes" id="UP000800235"/>
    </source>
</evidence>
<keyword evidence="3" id="KW-1185">Reference proteome</keyword>
<sequence>MGLFARIAGIAAATTATPALAWAAYTSSTIFVPFGTSSPDYTSSISKKINPASNPPVCIDHAIRTIPLSKLKTTDQEELTRSFCQGVWSGAGFEIQRRYLARKYRALNERDDHLWDKIELKMSNYEVGTKIADHFEVVERNADKVTVRCGDSPLKQKPRPSDGLFSMEVTKDEKNATFHLKSMLFNSTPDGAGASPDMLPFWFDFLHKQYVKLWMETSVRRLLK</sequence>